<dbReference type="SUPFAM" id="SSF56935">
    <property type="entry name" value="Porins"/>
    <property type="match status" value="1"/>
</dbReference>
<dbReference type="PROSITE" id="PS52016">
    <property type="entry name" value="TONB_DEPENDENT_REC_3"/>
    <property type="match status" value="1"/>
</dbReference>
<organism evidence="3 4">
    <name type="scientific">Niastella vici</name>
    <dbReference type="NCBI Taxonomy" id="1703345"/>
    <lineage>
        <taxon>Bacteria</taxon>
        <taxon>Pseudomonadati</taxon>
        <taxon>Bacteroidota</taxon>
        <taxon>Chitinophagia</taxon>
        <taxon>Chitinophagales</taxon>
        <taxon>Chitinophagaceae</taxon>
        <taxon>Niastella</taxon>
    </lineage>
</organism>
<dbReference type="InterPro" id="IPR012910">
    <property type="entry name" value="Plug_dom"/>
</dbReference>
<gene>
    <name evidence="3" type="ORF">A3860_03685</name>
</gene>
<dbReference type="Gene3D" id="2.60.40.1120">
    <property type="entry name" value="Carboxypeptidase-like, regulatory domain"/>
    <property type="match status" value="1"/>
</dbReference>
<dbReference type="InterPro" id="IPR023996">
    <property type="entry name" value="TonB-dep_OMP_SusC/RagA"/>
</dbReference>
<keyword evidence="4" id="KW-1185">Reference proteome</keyword>
<dbReference type="InterPro" id="IPR023997">
    <property type="entry name" value="TonB-dep_OMP_SusC/RagA_CS"/>
</dbReference>
<keyword evidence="1" id="KW-0998">Cell outer membrane</keyword>
<dbReference type="InterPro" id="IPR039426">
    <property type="entry name" value="TonB-dep_rcpt-like"/>
</dbReference>
<sequence>MKKNFDCGIKPAGRFIFSLLIFFTVFQCIIPGTAHAQSIIVNGTIKDDKGSPLEGAVVRVKGAAKSVVADNNGRYSIAVPGPEAVLVFSFVGYKGVEETVGQRKQIDISMESTGGKLDDIVVVGYGTQKKKDLTGAVATVGSAELNKRVATDPTQLLQGKLPGLSLTQGTGEAGNENFVLRIRGLGTNSSAGSSPLIIVDGLPGSLTNLDPQNIESITLLKDAASAAIYGTRAANGVILVTTKQGINGKFQLSYDLNVGITRPTALPNNLVYNSELYMEMYNQAAINSGITNRYTQAQIDAYKNPSDPNLYPNVNWLDIVMRTVTTQTHHIGMTGGRNGTTYNIGLGYVDQPDIMIGFSYKKYNLQFNLNSKINDWATIGGSMTFNYGKRLYASRGSQDQFLSTLSQEPMTGPTLPDGSGRYVNSVYPNVQGPNKNPVAIAENALVNNMDYYFQNNIYINIRLLKGLEWRTSGGFNYDFQKTKDYKPVIYQYNWFAGPNDAFERALDVNGQGMTVTDNNYIYPVGYTQLTYSKEIGNHNFKALAGTQAEYNKTEVLVGSRNTPYSTNELEELSAGPLGSQLASGTTFEWSLRSYYGRLNYDYDGKYLFEANARYDASSRFPPENKWAFFPSLSAGWVISREKFMETIPWMNLLKLRGSWGRLGNQNITNYPYQLVYSNLNAYNSGIQYAYSFSGSSLNSGAAINALTDRNIHWENTRVVDFGFDVTVFKSLNVTFDWYNKFTYDILATPAIPAYVGLSAPTINNGQMRNTGFEASAQYTGKAGEVNYSVGGTFQANKNTLVKYGAQQVNTGNNTINMEGKPYGSFYMYKYAGIFQSTDEVNKSPKQQFNPRPGFLKFEDVVQDGVIDAKDRVIVPGVFPKFDYSFNASASWKNFDMTIFLYGSYGQKIYSNGWGVQPFNQGSPPTYDWLNAWTPSNPSTTMPLIYITGQSDASNNISTASTYYLKDGSFLRIKNLQVGYTLPQNIVKRIAMNSLRVFASGDNLATFTKFKGLDPERVPSSSNTRYVVHPQNQVFSFGVKAVF</sequence>
<comment type="subcellular location">
    <subcellularLocation>
        <location evidence="1">Cell outer membrane</location>
        <topology evidence="1">Multi-pass membrane protein</topology>
    </subcellularLocation>
</comment>
<dbReference type="Pfam" id="PF07715">
    <property type="entry name" value="Plug"/>
    <property type="match status" value="1"/>
</dbReference>
<dbReference type="Gene3D" id="2.170.130.10">
    <property type="entry name" value="TonB-dependent receptor, plug domain"/>
    <property type="match status" value="1"/>
</dbReference>
<dbReference type="Pfam" id="PF13715">
    <property type="entry name" value="CarbopepD_reg_2"/>
    <property type="match status" value="1"/>
</dbReference>
<dbReference type="NCBIfam" id="TIGR04057">
    <property type="entry name" value="SusC_RagA_signa"/>
    <property type="match status" value="1"/>
</dbReference>
<evidence type="ECO:0000259" key="2">
    <source>
        <dbReference type="Pfam" id="PF07715"/>
    </source>
</evidence>
<dbReference type="Proteomes" id="UP000192796">
    <property type="component" value="Unassembled WGS sequence"/>
</dbReference>
<dbReference type="RefSeq" id="WP_081148097.1">
    <property type="nucleotide sequence ID" value="NZ_LVYD01000047.1"/>
</dbReference>
<keyword evidence="1" id="KW-0812">Transmembrane</keyword>
<dbReference type="STRING" id="1703345.A3860_03685"/>
<dbReference type="GO" id="GO:0009279">
    <property type="term" value="C:cell outer membrane"/>
    <property type="evidence" value="ECO:0007669"/>
    <property type="project" value="UniProtKB-SubCell"/>
</dbReference>
<name>A0A1V9FXK9_9BACT</name>
<protein>
    <submittedName>
        <fullName evidence="3">SusC/RagA family TonB-linked outer membrane protein</fullName>
    </submittedName>
</protein>
<keyword evidence="1" id="KW-1134">Transmembrane beta strand</keyword>
<dbReference type="SUPFAM" id="SSF49464">
    <property type="entry name" value="Carboxypeptidase regulatory domain-like"/>
    <property type="match status" value="1"/>
</dbReference>
<evidence type="ECO:0000313" key="4">
    <source>
        <dbReference type="Proteomes" id="UP000192796"/>
    </source>
</evidence>
<dbReference type="AlphaFoldDB" id="A0A1V9FXK9"/>
<comment type="similarity">
    <text evidence="1">Belongs to the TonB-dependent receptor family.</text>
</comment>
<accession>A0A1V9FXK9</accession>
<dbReference type="InterPro" id="IPR008969">
    <property type="entry name" value="CarboxyPept-like_regulatory"/>
</dbReference>
<dbReference type="EMBL" id="LVYD01000047">
    <property type="protein sequence ID" value="OQP63085.1"/>
    <property type="molecule type" value="Genomic_DNA"/>
</dbReference>
<dbReference type="OrthoDB" id="899266at2"/>
<evidence type="ECO:0000256" key="1">
    <source>
        <dbReference type="PROSITE-ProRule" id="PRU01360"/>
    </source>
</evidence>
<feature type="domain" description="TonB-dependent receptor plug" evidence="2">
    <location>
        <begin position="129"/>
        <end position="237"/>
    </location>
</feature>
<keyword evidence="1" id="KW-0472">Membrane</keyword>
<keyword evidence="1" id="KW-0813">Transport</keyword>
<proteinExistence type="inferred from homology"/>
<reference evidence="3 4" key="1">
    <citation type="submission" date="2016-03" db="EMBL/GenBank/DDBJ databases">
        <title>Niastella vici sp. nov., isolated from farmland soil.</title>
        <authorList>
            <person name="Chen L."/>
            <person name="Wang D."/>
            <person name="Yang S."/>
            <person name="Wang G."/>
        </authorList>
    </citation>
    <scope>NUCLEOTIDE SEQUENCE [LARGE SCALE GENOMIC DNA]</scope>
    <source>
        <strain evidence="3 4">DJ57</strain>
    </source>
</reference>
<comment type="caution">
    <text evidence="3">The sequence shown here is derived from an EMBL/GenBank/DDBJ whole genome shotgun (WGS) entry which is preliminary data.</text>
</comment>
<dbReference type="NCBIfam" id="TIGR04056">
    <property type="entry name" value="OMP_RagA_SusC"/>
    <property type="match status" value="1"/>
</dbReference>
<evidence type="ECO:0000313" key="3">
    <source>
        <dbReference type="EMBL" id="OQP63085.1"/>
    </source>
</evidence>
<dbReference type="InterPro" id="IPR037066">
    <property type="entry name" value="Plug_dom_sf"/>
</dbReference>